<protein>
    <submittedName>
        <fullName evidence="3">Tetratricopeptide repeat protein</fullName>
    </submittedName>
</protein>
<dbReference type="Pfam" id="PF12895">
    <property type="entry name" value="ANAPC3"/>
    <property type="match status" value="1"/>
</dbReference>
<dbReference type="PANTHER" id="PTHR12558:SF44">
    <property type="entry name" value="TETRATRICOPEPTIDE REPEAT-CONTAINING PROTEIN"/>
    <property type="match status" value="1"/>
</dbReference>
<reference evidence="4" key="1">
    <citation type="journal article" date="2019" name="Int. J. Syst. Evol. Microbiol.">
        <title>The Global Catalogue of Microorganisms (GCM) 10K type strain sequencing project: providing services to taxonomists for standard genome sequencing and annotation.</title>
        <authorList>
            <consortium name="The Broad Institute Genomics Platform"/>
            <consortium name="The Broad Institute Genome Sequencing Center for Infectious Disease"/>
            <person name="Wu L."/>
            <person name="Ma J."/>
        </authorList>
    </citation>
    <scope>NUCLEOTIDE SEQUENCE [LARGE SCALE GENOMIC DNA]</scope>
    <source>
        <strain evidence="4">CGMCC 4.1641</strain>
    </source>
</reference>
<organism evidence="3 4">
    <name type="scientific">Cohnella boryungensis</name>
    <dbReference type="NCBI Taxonomy" id="768479"/>
    <lineage>
        <taxon>Bacteria</taxon>
        <taxon>Bacillati</taxon>
        <taxon>Bacillota</taxon>
        <taxon>Bacilli</taxon>
        <taxon>Bacillales</taxon>
        <taxon>Paenibacillaceae</taxon>
        <taxon>Cohnella</taxon>
    </lineage>
</organism>
<evidence type="ECO:0000313" key="3">
    <source>
        <dbReference type="EMBL" id="MFC4306313.1"/>
    </source>
</evidence>
<dbReference type="InterPro" id="IPR011990">
    <property type="entry name" value="TPR-like_helical_dom_sf"/>
</dbReference>
<feature type="coiled-coil region" evidence="2">
    <location>
        <begin position="31"/>
        <end position="58"/>
    </location>
</feature>
<keyword evidence="4" id="KW-1185">Reference proteome</keyword>
<dbReference type="EMBL" id="JBHSED010000058">
    <property type="protein sequence ID" value="MFC4306313.1"/>
    <property type="molecule type" value="Genomic_DNA"/>
</dbReference>
<keyword evidence="1" id="KW-0802">TPR repeat</keyword>
<feature type="repeat" description="TPR" evidence="1">
    <location>
        <begin position="248"/>
        <end position="281"/>
    </location>
</feature>
<dbReference type="Proteomes" id="UP001595755">
    <property type="component" value="Unassembled WGS sequence"/>
</dbReference>
<proteinExistence type="predicted"/>
<dbReference type="Gene3D" id="1.25.40.10">
    <property type="entry name" value="Tetratricopeptide repeat domain"/>
    <property type="match status" value="3"/>
</dbReference>
<dbReference type="SMART" id="SM00028">
    <property type="entry name" value="TPR"/>
    <property type="match status" value="11"/>
</dbReference>
<evidence type="ECO:0000313" key="4">
    <source>
        <dbReference type="Proteomes" id="UP001595755"/>
    </source>
</evidence>
<accession>A0ABV8SFG8</accession>
<feature type="repeat" description="TPR" evidence="1">
    <location>
        <begin position="619"/>
        <end position="652"/>
    </location>
</feature>
<dbReference type="RefSeq" id="WP_204601618.1">
    <property type="nucleotide sequence ID" value="NZ_JBHSED010000058.1"/>
</dbReference>
<dbReference type="InterPro" id="IPR019734">
    <property type="entry name" value="TPR_rpt"/>
</dbReference>
<sequence>MKVWDILGIRPTTDTNVIKRAYAAKLKAFSFDENLQELEQLREAYELALKNAKLITETLQSKFITPSADNLSGSSEKSTHLRMVSPLPYGSSGEDPSVTAKADAFMERVAALYGTISLRRDPLQWDALLAQEPSWPPSLKGAINMQLLEFLEENPYLPVAIWKLLDERFYWTEQEDELRDTFSDEFVDFLFQELHREWELSYAFIPDDRDADEFLACRDNLIEKLMKNELDQASYYLGAFEEADFNDPDLLRLVGEYNCRIQDWEYAWQAYHRLIELEPDNLDGYYRHAYVALKKGLTGRAFADYRHILSIQPEDPQALSGLAQCFALYGKINEAKSLLELVVEQHPFDLDSSIRLLEINRQLLAHYEAEAQQEPKQKDAALAIAQLYYDVNLPDRCCKTLDRYRSAIGRSSEDELLRAKALLDLERHDEALEMLDRAWNSARAEGSNGYDILVRRGIINLERSNRNAGVRDLKAALKLNPYDPVVLFELANNAYLEDRLDEGIELATRSIAMDPRPWGAYAVRCGCLFEMGKYAEALPDYRKKLEHEYDDGQAWFRKGICHMHALQYSDAVDCFRAAVEWGYEDEDASFLIAACFYNGDYEQALDSLSELQEEDPDNSDLCVMEGDIYRAMGDKDKALAVYSEAAERFPDDYYPSQRVLYMLLKAFNRNDTKKMDSHIGRLLRLEPDDEWVLAESIKLLMNLKIWKQVPLMTKRYFAELDIDGEYASEVLFYCGVALYHEGMYRESLAHLQRAYELGLRNETSIYRSAAYYKSSQLENAIVHARLACQELPDRPEYAQYLTQLEQEAAGTGRLRRGLAGLFGGGKPELPDSLKLPHQEVAEIEKLRFDLTEDEEEDEDDDE</sequence>
<dbReference type="PANTHER" id="PTHR12558">
    <property type="entry name" value="CELL DIVISION CYCLE 16,23,27"/>
    <property type="match status" value="1"/>
</dbReference>
<dbReference type="Pfam" id="PF14559">
    <property type="entry name" value="TPR_19"/>
    <property type="match status" value="2"/>
</dbReference>
<dbReference type="Pfam" id="PF13432">
    <property type="entry name" value="TPR_16"/>
    <property type="match status" value="1"/>
</dbReference>
<evidence type="ECO:0000256" key="1">
    <source>
        <dbReference type="PROSITE-ProRule" id="PRU00339"/>
    </source>
</evidence>
<evidence type="ECO:0000256" key="2">
    <source>
        <dbReference type="SAM" id="Coils"/>
    </source>
</evidence>
<dbReference type="PROSITE" id="PS50005">
    <property type="entry name" value="TPR"/>
    <property type="match status" value="2"/>
</dbReference>
<gene>
    <name evidence="3" type="ORF">ACFO1S_23085</name>
</gene>
<keyword evidence="2" id="KW-0175">Coiled coil</keyword>
<comment type="caution">
    <text evidence="3">The sequence shown here is derived from an EMBL/GenBank/DDBJ whole genome shotgun (WGS) entry which is preliminary data.</text>
</comment>
<dbReference type="SUPFAM" id="SSF48452">
    <property type="entry name" value="TPR-like"/>
    <property type="match status" value="4"/>
</dbReference>
<name>A0ABV8SFG8_9BACL</name>